<feature type="region of interest" description="Disordered" evidence="3">
    <location>
        <begin position="1"/>
        <end position="55"/>
    </location>
</feature>
<keyword evidence="7" id="KW-1185">Reference proteome</keyword>
<comment type="similarity">
    <text evidence="1 2">Belongs to the peptidase C14A family.</text>
</comment>
<dbReference type="InterPro" id="IPR029030">
    <property type="entry name" value="Caspase-like_dom_sf"/>
</dbReference>
<evidence type="ECO:0008006" key="8">
    <source>
        <dbReference type="Google" id="ProtNLM"/>
    </source>
</evidence>
<dbReference type="OrthoDB" id="6116485at2759"/>
<evidence type="ECO:0000256" key="2">
    <source>
        <dbReference type="RuleBase" id="RU003971"/>
    </source>
</evidence>
<proteinExistence type="inferred from homology"/>
<feature type="compositionally biased region" description="Basic and acidic residues" evidence="3">
    <location>
        <begin position="1"/>
        <end position="15"/>
    </location>
</feature>
<dbReference type="Proteomes" id="UP000639338">
    <property type="component" value="Unassembled WGS sequence"/>
</dbReference>
<dbReference type="PROSITE" id="PS50207">
    <property type="entry name" value="CASPASE_P10"/>
    <property type="match status" value="1"/>
</dbReference>
<dbReference type="PANTHER" id="PTHR10454">
    <property type="entry name" value="CASPASE"/>
    <property type="match status" value="1"/>
</dbReference>
<dbReference type="SUPFAM" id="SSF52129">
    <property type="entry name" value="Caspase-like"/>
    <property type="match status" value="1"/>
</dbReference>
<dbReference type="PROSITE" id="PS50208">
    <property type="entry name" value="CASPASE_P20"/>
    <property type="match status" value="1"/>
</dbReference>
<feature type="domain" description="Caspase family p20" evidence="5">
    <location>
        <begin position="135"/>
        <end position="253"/>
    </location>
</feature>
<accession>A0A835CQ06</accession>
<evidence type="ECO:0000256" key="1">
    <source>
        <dbReference type="ARBA" id="ARBA00010134"/>
    </source>
</evidence>
<reference evidence="6 7" key="1">
    <citation type="submission" date="2020-08" db="EMBL/GenBank/DDBJ databases">
        <title>Aphidius gifuensis genome sequencing and assembly.</title>
        <authorList>
            <person name="Du Z."/>
        </authorList>
    </citation>
    <scope>NUCLEOTIDE SEQUENCE [LARGE SCALE GENOMIC DNA]</scope>
    <source>
        <strain evidence="6">YNYX2018</strain>
        <tissue evidence="6">Adults</tissue>
    </source>
</reference>
<comment type="caution">
    <text evidence="6">The sequence shown here is derived from an EMBL/GenBank/DDBJ whole genome shotgun (WGS) entry which is preliminary data.</text>
</comment>
<dbReference type="PRINTS" id="PR00376">
    <property type="entry name" value="IL1BCENZYME"/>
</dbReference>
<sequence length="399" mass="45605">MLDTERGDEVKDDMTIRQPRKRRVSDVIDSIGDDSGHDSNSFDLPSHVNGDSNENYINEEEETIVPVTPESVNLLMPEWLCKKSSQADSVPVGLPEDEGEDEDDHSPLSQNSLLELSASMPVAIDAERYNMNHKNRGKCIVFNQETFDTGLKTRNGSSEDAKRIETTFKNLGFNVEILDDLEHTDIMKKIDELSNEDHRDNDCLCIFMLTHGLSNDLVFAKDVAYDVKKIWKPFTADKCKTLAGKPKLFFIQVNNSYNKINNYDKLILNLTQACRGSQLDVGVQMRQRNTEIRMNTEVDGNIDTYKLPTHADFLIAHSTVQGFYSWRNPTEGTWFVQCLCDVIDEHYTTTDLQKMLTICMRKIATEYSSYDDVNPLNNDLKQVPSITTMLLRDIYFLQK</sequence>
<dbReference type="PANTHER" id="PTHR10454:SF232">
    <property type="entry name" value="AT03047P-RELATED"/>
    <property type="match status" value="1"/>
</dbReference>
<dbReference type="GO" id="GO:0004197">
    <property type="term" value="F:cysteine-type endopeptidase activity"/>
    <property type="evidence" value="ECO:0007669"/>
    <property type="project" value="InterPro"/>
</dbReference>
<feature type="compositionally biased region" description="Acidic residues" evidence="3">
    <location>
        <begin position="95"/>
        <end position="104"/>
    </location>
</feature>
<protein>
    <recommendedName>
        <fullName evidence="8">Caspase-1</fullName>
    </recommendedName>
</protein>
<evidence type="ECO:0000313" key="6">
    <source>
        <dbReference type="EMBL" id="KAF7991787.1"/>
    </source>
</evidence>
<organism evidence="6 7">
    <name type="scientific">Aphidius gifuensis</name>
    <name type="common">Parasitoid wasp</name>
    <dbReference type="NCBI Taxonomy" id="684658"/>
    <lineage>
        <taxon>Eukaryota</taxon>
        <taxon>Metazoa</taxon>
        <taxon>Ecdysozoa</taxon>
        <taxon>Arthropoda</taxon>
        <taxon>Hexapoda</taxon>
        <taxon>Insecta</taxon>
        <taxon>Pterygota</taxon>
        <taxon>Neoptera</taxon>
        <taxon>Endopterygota</taxon>
        <taxon>Hymenoptera</taxon>
        <taxon>Apocrita</taxon>
        <taxon>Ichneumonoidea</taxon>
        <taxon>Braconidae</taxon>
        <taxon>Aphidiinae</taxon>
        <taxon>Aphidius</taxon>
    </lineage>
</organism>
<dbReference type="InterPro" id="IPR016129">
    <property type="entry name" value="Caspase_his_AS"/>
</dbReference>
<feature type="region of interest" description="Disordered" evidence="3">
    <location>
        <begin position="87"/>
        <end position="112"/>
    </location>
</feature>
<dbReference type="GO" id="GO:0006508">
    <property type="term" value="P:proteolysis"/>
    <property type="evidence" value="ECO:0007669"/>
    <property type="project" value="InterPro"/>
</dbReference>
<gene>
    <name evidence="6" type="ORF">HCN44_010588</name>
</gene>
<dbReference type="InterPro" id="IPR002138">
    <property type="entry name" value="Pept_C14_p10"/>
</dbReference>
<dbReference type="AlphaFoldDB" id="A0A835CQ06"/>
<dbReference type="InterPro" id="IPR011600">
    <property type="entry name" value="Pept_C14_caspase"/>
</dbReference>
<evidence type="ECO:0000259" key="5">
    <source>
        <dbReference type="PROSITE" id="PS50208"/>
    </source>
</evidence>
<dbReference type="Pfam" id="PF00656">
    <property type="entry name" value="Peptidase_C14"/>
    <property type="match status" value="1"/>
</dbReference>
<evidence type="ECO:0000259" key="4">
    <source>
        <dbReference type="PROSITE" id="PS50207"/>
    </source>
</evidence>
<evidence type="ECO:0000256" key="3">
    <source>
        <dbReference type="SAM" id="MobiDB-lite"/>
    </source>
</evidence>
<dbReference type="PROSITE" id="PS01121">
    <property type="entry name" value="CASPASE_HIS"/>
    <property type="match status" value="1"/>
</dbReference>
<feature type="domain" description="Caspase family p10" evidence="4">
    <location>
        <begin position="303"/>
        <end position="398"/>
    </location>
</feature>
<evidence type="ECO:0000313" key="7">
    <source>
        <dbReference type="Proteomes" id="UP000639338"/>
    </source>
</evidence>
<dbReference type="InterPro" id="IPR002398">
    <property type="entry name" value="Pept_C14"/>
</dbReference>
<dbReference type="GO" id="GO:0006915">
    <property type="term" value="P:apoptotic process"/>
    <property type="evidence" value="ECO:0007669"/>
    <property type="project" value="TreeGrafter"/>
</dbReference>
<dbReference type="SMART" id="SM00115">
    <property type="entry name" value="CASc"/>
    <property type="match status" value="1"/>
</dbReference>
<dbReference type="InterPro" id="IPR015917">
    <property type="entry name" value="Pept_C14A"/>
</dbReference>
<dbReference type="EMBL" id="JACMRX010000004">
    <property type="protein sequence ID" value="KAF7991787.1"/>
    <property type="molecule type" value="Genomic_DNA"/>
</dbReference>
<dbReference type="Gene3D" id="3.40.50.1460">
    <property type="match status" value="1"/>
</dbReference>
<name>A0A835CQ06_APHGI</name>
<dbReference type="GO" id="GO:0005737">
    <property type="term" value="C:cytoplasm"/>
    <property type="evidence" value="ECO:0007669"/>
    <property type="project" value="TreeGrafter"/>
</dbReference>
<dbReference type="CDD" id="cd00032">
    <property type="entry name" value="CASc"/>
    <property type="match status" value="1"/>
</dbReference>
<dbReference type="InterPro" id="IPR001309">
    <property type="entry name" value="Pept_C14_p20"/>
</dbReference>
<dbReference type="GO" id="GO:0043525">
    <property type="term" value="P:positive regulation of neuron apoptotic process"/>
    <property type="evidence" value="ECO:0007669"/>
    <property type="project" value="TreeGrafter"/>
</dbReference>